<dbReference type="Pfam" id="PF00443">
    <property type="entry name" value="UCH"/>
    <property type="match status" value="1"/>
</dbReference>
<dbReference type="CDD" id="cd02663">
    <property type="entry name" value="Peptidase_C19G"/>
    <property type="match status" value="1"/>
</dbReference>
<dbReference type="FunFam" id="3.90.70.10:FF:000112">
    <property type="entry name" value="Ubiquitin carboxyl-terminal hydrolase"/>
    <property type="match status" value="1"/>
</dbReference>
<sequence length="375" mass="43439">MEDYIIYKMGANISQLERDIGSDQFPPNEHYFGLVNFGNTCYSNSVLQALYFCKPFREKILEYKARNKRTKETLLSCLADLFHSIATQKKKVGSIAPKKFIARLRKEKEEFDNYMQQDAHEFLNFLINHINEIILSERNQKVKPGEEDGNSNSPPEPTWVHEIFQGILTSETRCLNCETMSSKDEDFFDLQVDIDQNTSITHCLRCFSSMETLCGDNKFKCDHCSSYQEAQKCMRVKKLPMILALHLKRFKYMEQYNRHIKVSHRVVFPLELRLFNTSDDAVNPDRMYNLVAVVVHCGSGPNRGHYISIVKSHDFWLLFDDDMVDKIDQSAIDDFYGLTSDIQKSSETGYILFYQSRDTADTKGSSIHEAKVNGK</sequence>
<evidence type="ECO:0000313" key="7">
    <source>
        <dbReference type="EnsemblMetazoa" id="XP_014249937.1"/>
    </source>
</evidence>
<dbReference type="InterPro" id="IPR028889">
    <property type="entry name" value="USP"/>
</dbReference>
<keyword evidence="4" id="KW-0645">Protease</keyword>
<keyword evidence="5" id="KW-0378">Hydrolase</keyword>
<comment type="similarity">
    <text evidence="2">Belongs to the peptidase C19 family.</text>
</comment>
<proteinExistence type="inferred from homology"/>
<name>A0A8I6RUE0_CIMLE</name>
<dbReference type="GO" id="GO:0005634">
    <property type="term" value="C:nucleus"/>
    <property type="evidence" value="ECO:0007669"/>
    <property type="project" value="TreeGrafter"/>
</dbReference>
<dbReference type="PANTHER" id="PTHR24006">
    <property type="entry name" value="UBIQUITIN CARBOXYL-TERMINAL HYDROLASE"/>
    <property type="match status" value="1"/>
</dbReference>
<organism evidence="7 8">
    <name type="scientific">Cimex lectularius</name>
    <name type="common">Bed bug</name>
    <name type="synonym">Acanthia lectularia</name>
    <dbReference type="NCBI Taxonomy" id="79782"/>
    <lineage>
        <taxon>Eukaryota</taxon>
        <taxon>Metazoa</taxon>
        <taxon>Ecdysozoa</taxon>
        <taxon>Arthropoda</taxon>
        <taxon>Hexapoda</taxon>
        <taxon>Insecta</taxon>
        <taxon>Pterygota</taxon>
        <taxon>Neoptera</taxon>
        <taxon>Paraneoptera</taxon>
        <taxon>Hemiptera</taxon>
        <taxon>Heteroptera</taxon>
        <taxon>Panheteroptera</taxon>
        <taxon>Cimicomorpha</taxon>
        <taxon>Cimicidae</taxon>
        <taxon>Cimex</taxon>
    </lineage>
</organism>
<dbReference type="Proteomes" id="UP000494040">
    <property type="component" value="Unassembled WGS sequence"/>
</dbReference>
<dbReference type="GeneID" id="106666914"/>
<dbReference type="Gene3D" id="3.90.70.10">
    <property type="entry name" value="Cysteine proteinases"/>
    <property type="match status" value="1"/>
</dbReference>
<protein>
    <recommendedName>
        <fullName evidence="3">ubiquitinyl hydrolase 1</fullName>
        <ecNumber evidence="3">3.4.19.12</ecNumber>
    </recommendedName>
</protein>
<evidence type="ECO:0000259" key="6">
    <source>
        <dbReference type="PROSITE" id="PS50235"/>
    </source>
</evidence>
<evidence type="ECO:0000256" key="5">
    <source>
        <dbReference type="ARBA" id="ARBA00022801"/>
    </source>
</evidence>
<dbReference type="OMA" id="ANFGNTC"/>
<keyword evidence="8" id="KW-1185">Reference proteome</keyword>
<evidence type="ECO:0000256" key="1">
    <source>
        <dbReference type="ARBA" id="ARBA00000707"/>
    </source>
</evidence>
<dbReference type="GO" id="GO:0005829">
    <property type="term" value="C:cytosol"/>
    <property type="evidence" value="ECO:0007669"/>
    <property type="project" value="TreeGrafter"/>
</dbReference>
<dbReference type="PROSITE" id="PS50235">
    <property type="entry name" value="USP_3"/>
    <property type="match status" value="1"/>
</dbReference>
<dbReference type="PANTHER" id="PTHR24006:SF733">
    <property type="entry name" value="RE52890P"/>
    <property type="match status" value="1"/>
</dbReference>
<dbReference type="AlphaFoldDB" id="A0A8I6RUE0"/>
<reference evidence="7" key="1">
    <citation type="submission" date="2022-01" db="UniProtKB">
        <authorList>
            <consortium name="EnsemblMetazoa"/>
        </authorList>
    </citation>
    <scope>IDENTIFICATION</scope>
</reference>
<dbReference type="InterPro" id="IPR018200">
    <property type="entry name" value="USP_CS"/>
</dbReference>
<dbReference type="CTD" id="42702"/>
<dbReference type="EnsemblMetazoa" id="XM_014394451.2">
    <property type="protein sequence ID" value="XP_014249937.1"/>
    <property type="gene ID" value="LOC106666914"/>
</dbReference>
<comment type="catalytic activity">
    <reaction evidence="1">
        <text>Thiol-dependent hydrolysis of ester, thioester, amide, peptide and isopeptide bonds formed by the C-terminal Gly of ubiquitin (a 76-residue protein attached to proteins as an intracellular targeting signal).</text>
        <dbReference type="EC" id="3.4.19.12"/>
    </reaction>
</comment>
<accession>A0A8I6RUE0</accession>
<dbReference type="OrthoDB" id="27652at2759"/>
<dbReference type="GO" id="GO:0016579">
    <property type="term" value="P:protein deubiquitination"/>
    <property type="evidence" value="ECO:0007669"/>
    <property type="project" value="InterPro"/>
</dbReference>
<dbReference type="InterPro" id="IPR038765">
    <property type="entry name" value="Papain-like_cys_pep_sf"/>
</dbReference>
<dbReference type="RefSeq" id="XP_014249937.1">
    <property type="nucleotide sequence ID" value="XM_014394451.2"/>
</dbReference>
<evidence type="ECO:0000256" key="4">
    <source>
        <dbReference type="ARBA" id="ARBA00022670"/>
    </source>
</evidence>
<dbReference type="InterPro" id="IPR001394">
    <property type="entry name" value="Peptidase_C19_UCH"/>
</dbReference>
<evidence type="ECO:0000313" key="8">
    <source>
        <dbReference type="Proteomes" id="UP000494040"/>
    </source>
</evidence>
<feature type="domain" description="USP" evidence="6">
    <location>
        <begin position="32"/>
        <end position="357"/>
    </location>
</feature>
<dbReference type="PROSITE" id="PS00973">
    <property type="entry name" value="USP_2"/>
    <property type="match status" value="1"/>
</dbReference>
<dbReference type="KEGG" id="clec:106666914"/>
<evidence type="ECO:0000256" key="3">
    <source>
        <dbReference type="ARBA" id="ARBA00012759"/>
    </source>
</evidence>
<dbReference type="GO" id="GO:0006508">
    <property type="term" value="P:proteolysis"/>
    <property type="evidence" value="ECO:0007669"/>
    <property type="project" value="UniProtKB-KW"/>
</dbReference>
<dbReference type="InterPro" id="IPR050164">
    <property type="entry name" value="Peptidase_C19"/>
</dbReference>
<dbReference type="EC" id="3.4.19.12" evidence="3"/>
<evidence type="ECO:0000256" key="2">
    <source>
        <dbReference type="ARBA" id="ARBA00009085"/>
    </source>
</evidence>
<dbReference type="GO" id="GO:0060255">
    <property type="term" value="P:regulation of macromolecule metabolic process"/>
    <property type="evidence" value="ECO:0007669"/>
    <property type="project" value="UniProtKB-ARBA"/>
</dbReference>
<dbReference type="GO" id="GO:0004843">
    <property type="term" value="F:cysteine-type deubiquitinase activity"/>
    <property type="evidence" value="ECO:0007669"/>
    <property type="project" value="UniProtKB-EC"/>
</dbReference>
<dbReference type="SUPFAM" id="SSF54001">
    <property type="entry name" value="Cysteine proteinases"/>
    <property type="match status" value="1"/>
</dbReference>